<keyword evidence="5" id="KW-0460">Magnesium</keyword>
<dbReference type="PANTHER" id="PTHR45630">
    <property type="entry name" value="CATION-TRANSPORTING ATPASE-RELATED"/>
    <property type="match status" value="1"/>
</dbReference>
<dbReference type="GO" id="GO:0005524">
    <property type="term" value="F:ATP binding"/>
    <property type="evidence" value="ECO:0007669"/>
    <property type="project" value="UniProtKB-KW"/>
</dbReference>
<dbReference type="EMBL" id="JAGFBS010000041">
    <property type="protein sequence ID" value="KAG6371010.1"/>
    <property type="molecule type" value="Genomic_DNA"/>
</dbReference>
<dbReference type="OrthoDB" id="48943at2759"/>
<name>A0A8I2YFK5_9AGAM</name>
<dbReference type="InterPro" id="IPR023299">
    <property type="entry name" value="ATPase_P-typ_cyto_dom_N"/>
</dbReference>
<evidence type="ECO:0000256" key="4">
    <source>
        <dbReference type="ARBA" id="ARBA00022840"/>
    </source>
</evidence>
<dbReference type="GO" id="GO:0015662">
    <property type="term" value="F:P-type ion transporter activity"/>
    <property type="evidence" value="ECO:0007669"/>
    <property type="project" value="TreeGrafter"/>
</dbReference>
<dbReference type="Gene3D" id="3.40.50.1000">
    <property type="entry name" value="HAD superfamily/HAD-like"/>
    <property type="match status" value="1"/>
</dbReference>
<evidence type="ECO:0000313" key="8">
    <source>
        <dbReference type="Proteomes" id="UP000683000"/>
    </source>
</evidence>
<dbReference type="GO" id="GO:0005789">
    <property type="term" value="C:endoplasmic reticulum membrane"/>
    <property type="evidence" value="ECO:0007669"/>
    <property type="project" value="TreeGrafter"/>
</dbReference>
<dbReference type="InterPro" id="IPR036412">
    <property type="entry name" value="HAD-like_sf"/>
</dbReference>
<dbReference type="InterPro" id="IPR023214">
    <property type="entry name" value="HAD_sf"/>
</dbReference>
<dbReference type="GO" id="GO:0019829">
    <property type="term" value="F:ATPase-coupled monoatomic cation transmembrane transporter activity"/>
    <property type="evidence" value="ECO:0007669"/>
    <property type="project" value="TreeGrafter"/>
</dbReference>
<keyword evidence="3" id="KW-0547">Nucleotide-binding</keyword>
<evidence type="ECO:0000256" key="1">
    <source>
        <dbReference type="ARBA" id="ARBA00004141"/>
    </source>
</evidence>
<dbReference type="GO" id="GO:0046872">
    <property type="term" value="F:metal ion binding"/>
    <property type="evidence" value="ECO:0007669"/>
    <property type="project" value="UniProtKB-KW"/>
</dbReference>
<evidence type="ECO:0008006" key="9">
    <source>
        <dbReference type="Google" id="ProtNLM"/>
    </source>
</evidence>
<keyword evidence="2" id="KW-0479">Metal-binding</keyword>
<dbReference type="InterPro" id="IPR006544">
    <property type="entry name" value="P-type_TPase_V"/>
</dbReference>
<accession>A0A8I2YFK5</accession>
<comment type="caution">
    <text evidence="7">The sequence shown here is derived from an EMBL/GenBank/DDBJ whole genome shotgun (WGS) entry which is preliminary data.</text>
</comment>
<dbReference type="PANTHER" id="PTHR45630:SF7">
    <property type="entry name" value="ENDOPLASMIC RETICULUM TRANSMEMBRANE HELIX TRANSLOCASE"/>
    <property type="match status" value="1"/>
</dbReference>
<keyword evidence="8" id="KW-1185">Reference proteome</keyword>
<dbReference type="SUPFAM" id="SSF81660">
    <property type="entry name" value="Metal cation-transporting ATPase, ATP-binding domain N"/>
    <property type="match status" value="1"/>
</dbReference>
<dbReference type="SUPFAM" id="SSF56784">
    <property type="entry name" value="HAD-like"/>
    <property type="match status" value="1"/>
</dbReference>
<evidence type="ECO:0000256" key="5">
    <source>
        <dbReference type="ARBA" id="ARBA00022842"/>
    </source>
</evidence>
<dbReference type="Proteomes" id="UP000683000">
    <property type="component" value="Unassembled WGS sequence"/>
</dbReference>
<keyword evidence="4" id="KW-0067">ATP-binding</keyword>
<evidence type="ECO:0000256" key="6">
    <source>
        <dbReference type="ARBA" id="ARBA00022967"/>
    </source>
</evidence>
<protein>
    <recommendedName>
        <fullName evidence="9">P-type ATPase</fullName>
    </recommendedName>
</protein>
<comment type="subcellular location">
    <subcellularLocation>
        <location evidence="1">Membrane</location>
        <topology evidence="1">Multi-pass membrane protein</topology>
    </subcellularLocation>
</comment>
<evidence type="ECO:0000313" key="7">
    <source>
        <dbReference type="EMBL" id="KAG6371010.1"/>
    </source>
</evidence>
<sequence>MALSSVTPWKKTFLEALEWQTSQGDSIAPSSSKVPNASRIYIRHRFRFSSALKRMSTVSTFPLGKVLIAVKGASETIKGMLAHVPEWYDVIFKWYTRWGSRVLAPGMKDMDTMPIDKIHKLHREEVESNLIFAALCMYYPVFCIMITGDNPLTAVHVARDGEIVDGEALILDLKENAAHEADLCWGTVDESKIIPVDPFRLLDKSLFDDWNDLVQNTWVYARVSPAQKEFILASFKTLGYVTLMAGDGTNDVGALKGVALLDGFPKNLQRIAEQQVKKVYKNQLNISARLGQPPPPVPGCRRGPEEGCGQHCRV</sequence>
<organism evidence="7 8">
    <name type="scientific">Boletus reticuloceps</name>
    <dbReference type="NCBI Taxonomy" id="495285"/>
    <lineage>
        <taxon>Eukaryota</taxon>
        <taxon>Fungi</taxon>
        <taxon>Dikarya</taxon>
        <taxon>Basidiomycota</taxon>
        <taxon>Agaricomycotina</taxon>
        <taxon>Agaricomycetes</taxon>
        <taxon>Agaricomycetidae</taxon>
        <taxon>Boletales</taxon>
        <taxon>Boletineae</taxon>
        <taxon>Boletaceae</taxon>
        <taxon>Boletoideae</taxon>
        <taxon>Boletus</taxon>
    </lineage>
</organism>
<gene>
    <name evidence="7" type="ORF">JVT61DRAFT_10731</name>
</gene>
<evidence type="ECO:0000256" key="3">
    <source>
        <dbReference type="ARBA" id="ARBA00022741"/>
    </source>
</evidence>
<dbReference type="Gene3D" id="3.40.1110.10">
    <property type="entry name" value="Calcium-transporting ATPase, cytoplasmic domain N"/>
    <property type="match status" value="1"/>
</dbReference>
<keyword evidence="6" id="KW-1278">Translocase</keyword>
<evidence type="ECO:0000256" key="2">
    <source>
        <dbReference type="ARBA" id="ARBA00022723"/>
    </source>
</evidence>
<dbReference type="AlphaFoldDB" id="A0A8I2YFK5"/>
<dbReference type="GO" id="GO:0006874">
    <property type="term" value="P:intracellular calcium ion homeostasis"/>
    <property type="evidence" value="ECO:0007669"/>
    <property type="project" value="TreeGrafter"/>
</dbReference>
<proteinExistence type="predicted"/>
<reference evidence="7" key="1">
    <citation type="submission" date="2021-03" db="EMBL/GenBank/DDBJ databases">
        <title>Evolutionary innovations through gain and loss of genes in the ectomycorrhizal Boletales.</title>
        <authorList>
            <person name="Wu G."/>
            <person name="Miyauchi S."/>
            <person name="Morin E."/>
            <person name="Yang Z.-L."/>
            <person name="Xu J."/>
            <person name="Martin F.M."/>
        </authorList>
    </citation>
    <scope>NUCLEOTIDE SEQUENCE</scope>
    <source>
        <strain evidence="7">BR01</strain>
    </source>
</reference>